<dbReference type="Gene3D" id="3.40.630.30">
    <property type="match status" value="1"/>
</dbReference>
<dbReference type="InterPro" id="IPR016181">
    <property type="entry name" value="Acyl_CoA_acyltransferase"/>
</dbReference>
<keyword evidence="2" id="KW-0808">Transferase</keyword>
<proteinExistence type="predicted"/>
<comment type="caution">
    <text evidence="2">The sequence shown here is derived from an EMBL/GenBank/DDBJ whole genome shotgun (WGS) entry which is preliminary data.</text>
</comment>
<evidence type="ECO:0000313" key="3">
    <source>
        <dbReference type="Proteomes" id="UP000305836"/>
    </source>
</evidence>
<dbReference type="SUPFAM" id="SSF55729">
    <property type="entry name" value="Acyl-CoA N-acyltransferases (Nat)"/>
    <property type="match status" value="1"/>
</dbReference>
<dbReference type="OrthoDB" id="9787920at2"/>
<reference evidence="2 3" key="1">
    <citation type="submission" date="2019-04" db="EMBL/GenBank/DDBJ databases">
        <title>Kribbella sp. NEAU-THZ 27 nov., a novel actinomycete isolated from soil.</title>
        <authorList>
            <person name="Duan L."/>
        </authorList>
    </citation>
    <scope>NUCLEOTIDE SEQUENCE [LARGE SCALE GENOMIC DNA]</scope>
    <source>
        <strain evidence="3">NEAU-THZ27</strain>
    </source>
</reference>
<keyword evidence="3" id="KW-1185">Reference proteome</keyword>
<dbReference type="CDD" id="cd04301">
    <property type="entry name" value="NAT_SF"/>
    <property type="match status" value="1"/>
</dbReference>
<name>A0A4U3LS71_9ACTN</name>
<evidence type="ECO:0000313" key="2">
    <source>
        <dbReference type="EMBL" id="TKK78602.1"/>
    </source>
</evidence>
<dbReference type="InterPro" id="IPR000182">
    <property type="entry name" value="GNAT_dom"/>
</dbReference>
<dbReference type="Pfam" id="PF00583">
    <property type="entry name" value="Acetyltransf_1"/>
    <property type="match status" value="1"/>
</dbReference>
<feature type="domain" description="N-acetyltransferase" evidence="1">
    <location>
        <begin position="1"/>
        <end position="133"/>
    </location>
</feature>
<dbReference type="Proteomes" id="UP000305836">
    <property type="component" value="Unassembled WGS sequence"/>
</dbReference>
<dbReference type="EMBL" id="SZPZ01000003">
    <property type="protein sequence ID" value="TKK78602.1"/>
    <property type="molecule type" value="Genomic_DNA"/>
</dbReference>
<accession>A0A4U3LS71</accession>
<evidence type="ECO:0000259" key="1">
    <source>
        <dbReference type="PROSITE" id="PS51186"/>
    </source>
</evidence>
<dbReference type="PROSITE" id="PS51186">
    <property type="entry name" value="GNAT"/>
    <property type="match status" value="1"/>
</dbReference>
<sequence>MVDQLVAYNKARSTAVQERFEPANLKSEPVQVFALGPDGALRGGCVGRVERVWHWLTIDTMWVDETTRGQGLGSALLRSIEDEGRRRGCLWSDVTTFDFQAPDFYRKAGYLEYGVKHDYPPGHTNYFFRKDLMSR</sequence>
<protein>
    <submittedName>
        <fullName evidence="2">GNAT family N-acetyltransferase</fullName>
    </submittedName>
</protein>
<dbReference type="AlphaFoldDB" id="A0A4U3LS71"/>
<gene>
    <name evidence="2" type="ORF">FDA38_23505</name>
</gene>
<dbReference type="GO" id="GO:0016747">
    <property type="term" value="F:acyltransferase activity, transferring groups other than amino-acyl groups"/>
    <property type="evidence" value="ECO:0007669"/>
    <property type="project" value="InterPro"/>
</dbReference>
<organism evidence="2 3">
    <name type="scientific">Kribbella jiaozuonensis</name>
    <dbReference type="NCBI Taxonomy" id="2575441"/>
    <lineage>
        <taxon>Bacteria</taxon>
        <taxon>Bacillati</taxon>
        <taxon>Actinomycetota</taxon>
        <taxon>Actinomycetes</taxon>
        <taxon>Propionibacteriales</taxon>
        <taxon>Kribbellaceae</taxon>
        <taxon>Kribbella</taxon>
    </lineage>
</organism>